<evidence type="ECO:0000313" key="2">
    <source>
        <dbReference type="EMBL" id="QHI34676.1"/>
    </source>
</evidence>
<dbReference type="AlphaFoldDB" id="A0A7L4ZEM0"/>
<dbReference type="OrthoDB" id="1451859at2"/>
<feature type="transmembrane region" description="Helical" evidence="1">
    <location>
        <begin position="21"/>
        <end position="43"/>
    </location>
</feature>
<gene>
    <name evidence="2" type="ORF">IMCC3317_00190</name>
</gene>
<evidence type="ECO:0000256" key="1">
    <source>
        <dbReference type="SAM" id="Phobius"/>
    </source>
</evidence>
<dbReference type="RefSeq" id="WP_160127473.1">
    <property type="nucleotide sequence ID" value="NZ_CP019288.1"/>
</dbReference>
<evidence type="ECO:0000313" key="3">
    <source>
        <dbReference type="Proteomes" id="UP000464657"/>
    </source>
</evidence>
<organism evidence="2 3">
    <name type="scientific">Kordia antarctica</name>
    <dbReference type="NCBI Taxonomy" id="1218801"/>
    <lineage>
        <taxon>Bacteria</taxon>
        <taxon>Pseudomonadati</taxon>
        <taxon>Bacteroidota</taxon>
        <taxon>Flavobacteriia</taxon>
        <taxon>Flavobacteriales</taxon>
        <taxon>Flavobacteriaceae</taxon>
        <taxon>Kordia</taxon>
    </lineage>
</organism>
<proteinExistence type="predicted"/>
<sequence length="365" mass="42645">MKQYKSIEETIADVRKKDKKYNYIILIVVLLMISVIASLIIYAQDKKNKANKTRIEFLADENEVNQELIEKYQFEFIENERLRRNDSLRTDSIATLVKTLRKELAHIERDLNNKNIPRTDRATALTSVNLAQDKLNRITNNITDNTIVRYYKRKADGSRIEHLIQGMKNPSFNLNLMQVVNDNGRNRVNTIWYGADVNKDEVFQLVDHLLKIRVHIKNVKEFDNPSTKGWKSQAIEIGYENVATTTKVVTQSDLLKYKSVNTNDKYNVRFYSFNPDEKAKRSLASFIKKYNYNLKIYPDWKKKPSFFSNSPTIFYYSDKSKIAARELRDKLNKTGLGVKFTTQRGSGYGISKSELDNTFIVHYME</sequence>
<dbReference type="EMBL" id="CP019288">
    <property type="protein sequence ID" value="QHI34676.1"/>
    <property type="molecule type" value="Genomic_DNA"/>
</dbReference>
<protein>
    <submittedName>
        <fullName evidence="2">Uncharacterized protein</fullName>
    </submittedName>
</protein>
<name>A0A7L4ZEM0_9FLAO</name>
<accession>A0A7L4ZEM0</accession>
<keyword evidence="1" id="KW-0812">Transmembrane</keyword>
<reference evidence="2 3" key="1">
    <citation type="journal article" date="2013" name="Int. J. Syst. Evol. Microbiol.">
        <title>Kordia antarctica sp. nov., isolated from Antarctic seawater.</title>
        <authorList>
            <person name="Baek K."/>
            <person name="Choi A."/>
            <person name="Kang I."/>
            <person name="Lee K."/>
            <person name="Cho J.C."/>
        </authorList>
    </citation>
    <scope>NUCLEOTIDE SEQUENCE [LARGE SCALE GENOMIC DNA]</scope>
    <source>
        <strain evidence="2 3">IMCC3317</strain>
    </source>
</reference>
<keyword evidence="3" id="KW-1185">Reference proteome</keyword>
<keyword evidence="1" id="KW-1133">Transmembrane helix</keyword>
<keyword evidence="1" id="KW-0472">Membrane</keyword>
<dbReference type="KEGG" id="kan:IMCC3317_00190"/>
<dbReference type="Proteomes" id="UP000464657">
    <property type="component" value="Chromosome"/>
</dbReference>